<reference evidence="1" key="1">
    <citation type="submission" date="2020-10" db="EMBL/GenBank/DDBJ databases">
        <title>Taxonomic study of unclassified bacteria belonging to the class Ktedonobacteria.</title>
        <authorList>
            <person name="Yabe S."/>
            <person name="Wang C.M."/>
            <person name="Zheng Y."/>
            <person name="Sakai Y."/>
            <person name="Cavaletti L."/>
            <person name="Monciardini P."/>
            <person name="Donadio S."/>
        </authorList>
    </citation>
    <scope>NUCLEOTIDE SEQUENCE</scope>
    <source>
        <strain evidence="1">SOSP1-1</strain>
    </source>
</reference>
<dbReference type="EMBL" id="BNJF01000002">
    <property type="protein sequence ID" value="GHO46256.1"/>
    <property type="molecule type" value="Genomic_DNA"/>
</dbReference>
<name>A0A8J3MTT6_9CHLR</name>
<proteinExistence type="predicted"/>
<gene>
    <name evidence="1" type="ORF">KSX_44190</name>
</gene>
<organism evidence="1 2">
    <name type="scientific">Ktedonospora formicarum</name>
    <dbReference type="NCBI Taxonomy" id="2778364"/>
    <lineage>
        <taxon>Bacteria</taxon>
        <taxon>Bacillati</taxon>
        <taxon>Chloroflexota</taxon>
        <taxon>Ktedonobacteria</taxon>
        <taxon>Ktedonobacterales</taxon>
        <taxon>Ktedonobacteraceae</taxon>
        <taxon>Ktedonospora</taxon>
    </lineage>
</organism>
<dbReference type="RefSeq" id="WP_220195644.1">
    <property type="nucleotide sequence ID" value="NZ_BNJF01000002.1"/>
</dbReference>
<protein>
    <submittedName>
        <fullName evidence="1">Uncharacterized protein</fullName>
    </submittedName>
</protein>
<keyword evidence="2" id="KW-1185">Reference proteome</keyword>
<dbReference type="AlphaFoldDB" id="A0A8J3MTT6"/>
<evidence type="ECO:0000313" key="1">
    <source>
        <dbReference type="EMBL" id="GHO46256.1"/>
    </source>
</evidence>
<sequence length="188" mass="20477">MTPRQRQAGLGSKKSDYRFFALALFLFVLTLMLTACNLTEAPSHATYTYSNIASLPKDHLTSPGDTAFTYPVGGEVPLSWSAQPGQDTLANKPTAIQIDAGIVGPFTSMDELKKAISFDGNTIKGRIQATIQPIKTDNWNGKNAETFLKLPTTIQPGYYMIVQRIQTAGQRTQAVVPTGRVLKITPQS</sequence>
<accession>A0A8J3MTT6</accession>
<evidence type="ECO:0000313" key="2">
    <source>
        <dbReference type="Proteomes" id="UP000612362"/>
    </source>
</evidence>
<comment type="caution">
    <text evidence="1">The sequence shown here is derived from an EMBL/GenBank/DDBJ whole genome shotgun (WGS) entry which is preliminary data.</text>
</comment>
<dbReference type="Proteomes" id="UP000612362">
    <property type="component" value="Unassembled WGS sequence"/>
</dbReference>